<dbReference type="PANTHER" id="PTHR13247:SF0">
    <property type="entry name" value="MITOCHONDRIAL FISSION 1 PROTEIN"/>
    <property type="match status" value="1"/>
</dbReference>
<keyword evidence="9 12" id="KW-0472">Membrane</keyword>
<keyword evidence="7 12" id="KW-1133">Transmembrane helix</keyword>
<evidence type="ECO:0000256" key="12">
    <source>
        <dbReference type="SAM" id="Phobius"/>
    </source>
</evidence>
<evidence type="ECO:0000256" key="1">
    <source>
        <dbReference type="ARBA" id="ARBA00004549"/>
    </source>
</evidence>
<evidence type="ECO:0000256" key="9">
    <source>
        <dbReference type="ARBA" id="ARBA00023136"/>
    </source>
</evidence>
<dbReference type="InterPro" id="IPR033745">
    <property type="entry name" value="Fis1_cytosol"/>
</dbReference>
<dbReference type="STRING" id="34691.A0A182X334"/>
<evidence type="ECO:0000256" key="2">
    <source>
        <dbReference type="ARBA" id="ARBA00004572"/>
    </source>
</evidence>
<feature type="transmembrane region" description="Helical" evidence="12">
    <location>
        <begin position="248"/>
        <end position="275"/>
    </location>
</feature>
<feature type="repeat" description="TPR" evidence="11">
    <location>
        <begin position="70"/>
        <end position="103"/>
    </location>
</feature>
<dbReference type="GO" id="GO:0043653">
    <property type="term" value="P:mitochondrial fragmentation involved in apoptotic process"/>
    <property type="evidence" value="ECO:0007669"/>
    <property type="project" value="TreeGrafter"/>
</dbReference>
<evidence type="ECO:0000256" key="4">
    <source>
        <dbReference type="ARBA" id="ARBA00022692"/>
    </source>
</evidence>
<dbReference type="EnsemblMetazoa" id="AQUA004209-RA">
    <property type="protein sequence ID" value="AQUA004209-PA"/>
    <property type="gene ID" value="AQUA004209"/>
</dbReference>
<dbReference type="InterPro" id="IPR011990">
    <property type="entry name" value="TPR-like_helical_dom_sf"/>
</dbReference>
<accession>A0A182X334</accession>
<dbReference type="GO" id="GO:0016559">
    <property type="term" value="P:peroxisome fission"/>
    <property type="evidence" value="ECO:0007669"/>
    <property type="project" value="TreeGrafter"/>
</dbReference>
<dbReference type="InterPro" id="IPR019734">
    <property type="entry name" value="TPR_rpt"/>
</dbReference>
<reference evidence="13" key="1">
    <citation type="submission" date="2020-05" db="UniProtKB">
        <authorList>
            <consortium name="EnsemblMetazoa"/>
        </authorList>
    </citation>
    <scope>IDENTIFICATION</scope>
    <source>
        <strain evidence="13">SANGQUA</strain>
    </source>
</reference>
<sequence>MEEILNDSVVNDELEKFEKKYNEELKNGAVSTNTQFEYAYCMVRSDFASDMKTGLVLLEDLFVKHPEGRRDYLYYMAIGHTRLKEYSEALKHAQAFLEIEPNNQQVIALEELIKKRMDIEGLKGVAKATGAALVLETIVTMIALAALGGGQFLEQEALYYEENMHLYNPDDVFVWLIGVCKTEAGMFYTLIMIGMALYLPCCGTMMVGAYYMKRYLLVPFIVVELARLSCITLTHVIGMMVIKKSINVGYLIALTIAGGFALLLLFYLWACVVALMQILKIVRSPEYIAVFGDNPLAPIDPGETTPAGAFPTDPTTVEWNGSGFKPVQRNTISKNLERLPPTALTVGQFNGHNMLIDDFRPLHSRYTRSWAI</sequence>
<dbReference type="GO" id="GO:0000266">
    <property type="term" value="P:mitochondrial fission"/>
    <property type="evidence" value="ECO:0007669"/>
    <property type="project" value="InterPro"/>
</dbReference>
<comment type="subcellular location">
    <subcellularLocation>
        <location evidence="2">Mitochondrion outer membrane</location>
        <topology evidence="2">Single-pass membrane protein</topology>
    </subcellularLocation>
    <subcellularLocation>
        <location evidence="1">Peroxisome membrane</location>
        <topology evidence="1">Single-pass membrane protein</topology>
    </subcellularLocation>
</comment>
<comment type="similarity">
    <text evidence="3">Belongs to the FIS1 family.</text>
</comment>
<dbReference type="VEuPathDB" id="VectorBase:AQUA004209"/>
<dbReference type="InterPro" id="IPR028061">
    <property type="entry name" value="Fis1_TPR_C"/>
</dbReference>
<dbReference type="GO" id="GO:0000422">
    <property type="term" value="P:autophagy of mitochondrion"/>
    <property type="evidence" value="ECO:0007669"/>
    <property type="project" value="TreeGrafter"/>
</dbReference>
<name>A0A182X334_ANOQN</name>
<keyword evidence="10" id="KW-0576">Peroxisome</keyword>
<dbReference type="GO" id="GO:0005778">
    <property type="term" value="C:peroxisomal membrane"/>
    <property type="evidence" value="ECO:0007669"/>
    <property type="project" value="UniProtKB-SubCell"/>
</dbReference>
<dbReference type="Pfam" id="PF14853">
    <property type="entry name" value="Fis1_TPR_C"/>
    <property type="match status" value="1"/>
</dbReference>
<feature type="transmembrane region" description="Helical" evidence="12">
    <location>
        <begin position="173"/>
        <end position="199"/>
    </location>
</feature>
<evidence type="ECO:0000256" key="6">
    <source>
        <dbReference type="ARBA" id="ARBA00022787"/>
    </source>
</evidence>
<keyword evidence="8" id="KW-0496">Mitochondrion</keyword>
<dbReference type="PROSITE" id="PS50005">
    <property type="entry name" value="TPR"/>
    <property type="match status" value="1"/>
</dbReference>
<keyword evidence="11" id="KW-0802">TPR repeat</keyword>
<dbReference type="CDD" id="cd12212">
    <property type="entry name" value="Fis1"/>
    <property type="match status" value="1"/>
</dbReference>
<evidence type="ECO:0000256" key="8">
    <source>
        <dbReference type="ARBA" id="ARBA00023128"/>
    </source>
</evidence>
<dbReference type="InterPro" id="IPR028058">
    <property type="entry name" value="Fis1_TPR_N"/>
</dbReference>
<evidence type="ECO:0000313" key="14">
    <source>
        <dbReference type="Proteomes" id="UP000076407"/>
    </source>
</evidence>
<keyword evidence="6" id="KW-1000">Mitochondrion outer membrane</keyword>
<evidence type="ECO:0000256" key="7">
    <source>
        <dbReference type="ARBA" id="ARBA00022989"/>
    </source>
</evidence>
<proteinExistence type="inferred from homology"/>
<organism evidence="13 14">
    <name type="scientific">Anopheles quadriannulatus</name>
    <name type="common">Mosquito</name>
    <dbReference type="NCBI Taxonomy" id="34691"/>
    <lineage>
        <taxon>Eukaryota</taxon>
        <taxon>Metazoa</taxon>
        <taxon>Ecdysozoa</taxon>
        <taxon>Arthropoda</taxon>
        <taxon>Hexapoda</taxon>
        <taxon>Insecta</taxon>
        <taxon>Pterygota</taxon>
        <taxon>Neoptera</taxon>
        <taxon>Endopterygota</taxon>
        <taxon>Diptera</taxon>
        <taxon>Nematocera</taxon>
        <taxon>Culicoidea</taxon>
        <taxon>Culicidae</taxon>
        <taxon>Anophelinae</taxon>
        <taxon>Anopheles</taxon>
    </lineage>
</organism>
<dbReference type="FunFam" id="1.25.40.10:FF:000147">
    <property type="entry name" value="Mitochondrial fission 1 protein"/>
    <property type="match status" value="1"/>
</dbReference>
<dbReference type="AlphaFoldDB" id="A0A182X334"/>
<evidence type="ECO:0000256" key="10">
    <source>
        <dbReference type="ARBA" id="ARBA00023140"/>
    </source>
</evidence>
<dbReference type="Proteomes" id="UP000076407">
    <property type="component" value="Unassembled WGS sequence"/>
</dbReference>
<evidence type="ECO:0000256" key="5">
    <source>
        <dbReference type="ARBA" id="ARBA00022703"/>
    </source>
</evidence>
<keyword evidence="4 12" id="KW-0812">Transmembrane</keyword>
<dbReference type="GO" id="GO:0005741">
    <property type="term" value="C:mitochondrial outer membrane"/>
    <property type="evidence" value="ECO:0007669"/>
    <property type="project" value="UniProtKB-SubCell"/>
</dbReference>
<feature type="transmembrane region" description="Helical" evidence="12">
    <location>
        <begin position="220"/>
        <end position="242"/>
    </location>
</feature>
<dbReference type="SUPFAM" id="SSF48452">
    <property type="entry name" value="TPR-like"/>
    <property type="match status" value="1"/>
</dbReference>
<keyword evidence="5" id="KW-0053">Apoptosis</keyword>
<dbReference type="InterPro" id="IPR016543">
    <property type="entry name" value="Fis1"/>
</dbReference>
<evidence type="ECO:0000256" key="11">
    <source>
        <dbReference type="PROSITE-ProRule" id="PRU00339"/>
    </source>
</evidence>
<dbReference type="Pfam" id="PF14852">
    <property type="entry name" value="Fis1_TPR_N"/>
    <property type="match status" value="1"/>
</dbReference>
<protein>
    <submittedName>
        <fullName evidence="13">Uncharacterized protein</fullName>
    </submittedName>
</protein>
<evidence type="ECO:0000256" key="3">
    <source>
        <dbReference type="ARBA" id="ARBA00008937"/>
    </source>
</evidence>
<keyword evidence="14" id="KW-1185">Reference proteome</keyword>
<dbReference type="Gene3D" id="1.25.40.10">
    <property type="entry name" value="Tetratricopeptide repeat domain"/>
    <property type="match status" value="1"/>
</dbReference>
<evidence type="ECO:0000313" key="13">
    <source>
        <dbReference type="EnsemblMetazoa" id="AQUA004209-PA"/>
    </source>
</evidence>
<feature type="transmembrane region" description="Helical" evidence="12">
    <location>
        <begin position="124"/>
        <end position="153"/>
    </location>
</feature>
<dbReference type="PANTHER" id="PTHR13247">
    <property type="entry name" value="TETRATRICOPEPTIDE REPEAT PROTEIN 11 TPR REPEAT PROTEIN 11"/>
    <property type="match status" value="1"/>
</dbReference>